<gene>
    <name evidence="1" type="ORF">HPB50_005261</name>
</gene>
<evidence type="ECO:0000313" key="1">
    <source>
        <dbReference type="EMBL" id="KAH6940702.1"/>
    </source>
</evidence>
<dbReference type="Proteomes" id="UP000821845">
    <property type="component" value="Chromosome 11"/>
</dbReference>
<reference evidence="1" key="1">
    <citation type="submission" date="2020-05" db="EMBL/GenBank/DDBJ databases">
        <title>Large-scale comparative analyses of tick genomes elucidate their genetic diversity and vector capacities.</title>
        <authorList>
            <person name="Jia N."/>
            <person name="Wang J."/>
            <person name="Shi W."/>
            <person name="Du L."/>
            <person name="Sun Y."/>
            <person name="Zhan W."/>
            <person name="Jiang J."/>
            <person name="Wang Q."/>
            <person name="Zhang B."/>
            <person name="Ji P."/>
            <person name="Sakyi L.B."/>
            <person name="Cui X."/>
            <person name="Yuan T."/>
            <person name="Jiang B."/>
            <person name="Yang W."/>
            <person name="Lam T.T.-Y."/>
            <person name="Chang Q."/>
            <person name="Ding S."/>
            <person name="Wang X."/>
            <person name="Zhu J."/>
            <person name="Ruan X."/>
            <person name="Zhao L."/>
            <person name="Wei J."/>
            <person name="Que T."/>
            <person name="Du C."/>
            <person name="Cheng J."/>
            <person name="Dai P."/>
            <person name="Han X."/>
            <person name="Huang E."/>
            <person name="Gao Y."/>
            <person name="Liu J."/>
            <person name="Shao H."/>
            <person name="Ye R."/>
            <person name="Li L."/>
            <person name="Wei W."/>
            <person name="Wang X."/>
            <person name="Wang C."/>
            <person name="Yang T."/>
            <person name="Huo Q."/>
            <person name="Li W."/>
            <person name="Guo W."/>
            <person name="Chen H."/>
            <person name="Zhou L."/>
            <person name="Ni X."/>
            <person name="Tian J."/>
            <person name="Zhou Y."/>
            <person name="Sheng Y."/>
            <person name="Liu T."/>
            <person name="Pan Y."/>
            <person name="Xia L."/>
            <person name="Li J."/>
            <person name="Zhao F."/>
            <person name="Cao W."/>
        </authorList>
    </citation>
    <scope>NUCLEOTIDE SEQUENCE</scope>
    <source>
        <strain evidence="1">Hyas-2018</strain>
    </source>
</reference>
<comment type="caution">
    <text evidence="1">The sequence shown here is derived from an EMBL/GenBank/DDBJ whole genome shotgun (WGS) entry which is preliminary data.</text>
</comment>
<organism evidence="1 2">
    <name type="scientific">Hyalomma asiaticum</name>
    <name type="common">Tick</name>
    <dbReference type="NCBI Taxonomy" id="266040"/>
    <lineage>
        <taxon>Eukaryota</taxon>
        <taxon>Metazoa</taxon>
        <taxon>Ecdysozoa</taxon>
        <taxon>Arthropoda</taxon>
        <taxon>Chelicerata</taxon>
        <taxon>Arachnida</taxon>
        <taxon>Acari</taxon>
        <taxon>Parasitiformes</taxon>
        <taxon>Ixodida</taxon>
        <taxon>Ixodoidea</taxon>
        <taxon>Ixodidae</taxon>
        <taxon>Hyalomminae</taxon>
        <taxon>Hyalomma</taxon>
    </lineage>
</organism>
<proteinExistence type="predicted"/>
<dbReference type="EMBL" id="CM023491">
    <property type="protein sequence ID" value="KAH6940702.1"/>
    <property type="molecule type" value="Genomic_DNA"/>
</dbReference>
<evidence type="ECO:0000313" key="2">
    <source>
        <dbReference type="Proteomes" id="UP000821845"/>
    </source>
</evidence>
<name>A0ACB7T5M6_HYAAI</name>
<keyword evidence="2" id="KW-1185">Reference proteome</keyword>
<protein>
    <submittedName>
        <fullName evidence="1">Uncharacterized protein</fullName>
    </submittedName>
</protein>
<sequence length="557" mass="60645">MPAARVSPADEPAAAWPAADRRGPAAAAHGLGGAPTSPNGTPPPPSDHHHHNSSNNANHYLGHGNQGAVSRQSHQGHEHHGVGVFSAEHGSKGEGYNSCSLTNADWSPATTVAASGVSPYQRLLDALTNDIRWQKDVDLGRRVGFYRFRGELGTGNFSQVKVAVHCLVKEKVAVKILDKSKMDAKTQRMLSREIASMESLHHPHVIRLYEVIETLSRVHLALEFAPGGELFQKITSDGRYPEEEARIVFAQVASAINHMHELNIVHRDIKAENVFIAGHNLVKVGDFGFSTQLRSREEALSTFCGSPPYAAPELFRDESYAGPCVDVWALGVLLYFVVTACMPFRAQTVAALKKLILEGHYTLPEYLSEPCKKLITSILQAKGRTFSCVTKSYMGIGSDERSHIPPISVALTSCNCRVCPQDRPTVAEIGRSEWLRGQRLPEGYARYNMYPTLDPDATVSEEELEARAHLRELGIGEDLMRDCADKGARSAVTGAYRIVLHKIQTATAVALDNVDSESAGTATGTPSPGTHKADRVSLGPDRLFSVKNRKSRACVVL</sequence>
<accession>A0ACB7T5M6</accession>